<dbReference type="GO" id="GO:0004519">
    <property type="term" value="F:endonuclease activity"/>
    <property type="evidence" value="ECO:0007669"/>
    <property type="project" value="UniProtKB-KW"/>
</dbReference>
<keyword evidence="6" id="KW-0695">RNA-directed DNA polymerase</keyword>
<dbReference type="PANTHER" id="PTHR35046:SF26">
    <property type="entry name" value="RNA-DIRECTED DNA POLYMERASE"/>
    <property type="match status" value="1"/>
</dbReference>
<evidence type="ECO:0000313" key="9">
    <source>
        <dbReference type="EMBL" id="CAN67271.1"/>
    </source>
</evidence>
<dbReference type="AlphaFoldDB" id="A5AXK9"/>
<feature type="domain" description="Reverse transcriptase RNase H-like" evidence="7">
    <location>
        <begin position="249"/>
        <end position="297"/>
    </location>
</feature>
<dbReference type="InterPro" id="IPR056924">
    <property type="entry name" value="SH3_Tf2-1"/>
</dbReference>
<evidence type="ECO:0000256" key="4">
    <source>
        <dbReference type="ARBA" id="ARBA00022759"/>
    </source>
</evidence>
<sequence length="434" mass="50534">MLSGWNGGCETSGRNAGRIEWRLKYPGGMEVEKDEQNENSFDYGVYDPADLDDKELDISLASIVRRILAAPKVKEEDWHQTYIFQMLVRCGNQAQKLIGDSGSYMNVVSASMVECLKLLVEPHPQPYKYFIWCDVILMKVAHIILGRHWLYDRGVHHCRKENTYKFMFKNQKVVLKPMTATEMGKYQIQKSTKVVEGMKSSLHILTKKKFQNENKENGVLYAVIMKEVDMKDMLDMMVCLVKKGILSHFSRKKLNEAKKKYSIYDKESYVVVQTIRYWHHYLLSKEFVLYSDHEAFKKPIDLVPLSMEAWPSVEANAFSKHIHDLHANVRRKIALSNENYKAHADLKRKFVDFKERDMVMVRIRPKRYPKGTYKKLHSKNVGPYRVLKKINSNAYVVDFPENMGISNIFNIEDLTLCSNLEDVITNGAPMPPYH</sequence>
<evidence type="ECO:0000256" key="5">
    <source>
        <dbReference type="ARBA" id="ARBA00022801"/>
    </source>
</evidence>
<proteinExistence type="predicted"/>
<evidence type="ECO:0000256" key="6">
    <source>
        <dbReference type="ARBA" id="ARBA00022918"/>
    </source>
</evidence>
<keyword evidence="4" id="KW-0255">Endonuclease</keyword>
<gene>
    <name evidence="9" type="ORF">VITISV_002238</name>
</gene>
<evidence type="ECO:0000259" key="8">
    <source>
        <dbReference type="Pfam" id="PF24626"/>
    </source>
</evidence>
<dbReference type="PANTHER" id="PTHR35046">
    <property type="entry name" value="ZINC KNUCKLE (CCHC-TYPE) FAMILY PROTEIN"/>
    <property type="match status" value="1"/>
</dbReference>
<dbReference type="Pfam" id="PF17917">
    <property type="entry name" value="RT_RNaseH"/>
    <property type="match status" value="1"/>
</dbReference>
<name>A5AXK9_VITVI</name>
<organism evidence="9">
    <name type="scientific">Vitis vinifera</name>
    <name type="common">Grape</name>
    <dbReference type="NCBI Taxonomy" id="29760"/>
    <lineage>
        <taxon>Eukaryota</taxon>
        <taxon>Viridiplantae</taxon>
        <taxon>Streptophyta</taxon>
        <taxon>Embryophyta</taxon>
        <taxon>Tracheophyta</taxon>
        <taxon>Spermatophyta</taxon>
        <taxon>Magnoliopsida</taxon>
        <taxon>eudicotyledons</taxon>
        <taxon>Gunneridae</taxon>
        <taxon>Pentapetalae</taxon>
        <taxon>rosids</taxon>
        <taxon>Vitales</taxon>
        <taxon>Vitaceae</taxon>
        <taxon>Viteae</taxon>
        <taxon>Vitis</taxon>
    </lineage>
</organism>
<dbReference type="InterPro" id="IPR041373">
    <property type="entry name" value="RT_RNaseH"/>
</dbReference>
<feature type="domain" description="Tf2-1-like SH3-like" evidence="8">
    <location>
        <begin position="357"/>
        <end position="416"/>
    </location>
</feature>
<dbReference type="GO" id="GO:0016787">
    <property type="term" value="F:hydrolase activity"/>
    <property type="evidence" value="ECO:0007669"/>
    <property type="project" value="UniProtKB-KW"/>
</dbReference>
<dbReference type="GO" id="GO:0003964">
    <property type="term" value="F:RNA-directed DNA polymerase activity"/>
    <property type="evidence" value="ECO:0007669"/>
    <property type="project" value="UniProtKB-KW"/>
</dbReference>
<accession>A5AXK9</accession>
<keyword evidence="2" id="KW-0548">Nucleotidyltransferase</keyword>
<keyword evidence="1" id="KW-0808">Transferase</keyword>
<protein>
    <submittedName>
        <fullName evidence="9">Uncharacterized protein</fullName>
    </submittedName>
</protein>
<dbReference type="SUPFAM" id="SSF56672">
    <property type="entry name" value="DNA/RNA polymerases"/>
    <property type="match status" value="1"/>
</dbReference>
<reference evidence="9" key="1">
    <citation type="journal article" date="2007" name="PLoS ONE">
        <title>The first genome sequence of an elite grapevine cultivar (Pinot noir Vitis vinifera L.): coping with a highly heterozygous genome.</title>
        <authorList>
            <person name="Velasco R."/>
            <person name="Zharkikh A."/>
            <person name="Troggio M."/>
            <person name="Cartwright D.A."/>
            <person name="Cestaro A."/>
            <person name="Pruss D."/>
            <person name="Pindo M."/>
            <person name="FitzGerald L.M."/>
            <person name="Vezzulli S."/>
            <person name="Reid J."/>
            <person name="Malacarne G."/>
            <person name="Iliev D."/>
            <person name="Coppola G."/>
            <person name="Wardell B."/>
            <person name="Micheletti D."/>
            <person name="Macalma T."/>
            <person name="Facci M."/>
            <person name="Mitchell J.T."/>
            <person name="Perazzolli M."/>
            <person name="Eldredge G."/>
            <person name="Gatto P."/>
            <person name="Oyzerski R."/>
            <person name="Moretto M."/>
            <person name="Gutin N."/>
            <person name="Stefanini M."/>
            <person name="Chen Y."/>
            <person name="Segala C."/>
            <person name="Davenport C."/>
            <person name="Dematte L."/>
            <person name="Mraz A."/>
            <person name="Battilana J."/>
            <person name="Stormo K."/>
            <person name="Costa F."/>
            <person name="Tao Q."/>
            <person name="Si-Ammour A."/>
            <person name="Harkins T."/>
            <person name="Lackey A."/>
            <person name="Perbost C."/>
            <person name="Taillon B."/>
            <person name="Stella A."/>
            <person name="Solovyev V."/>
            <person name="Fawcett J.A."/>
            <person name="Sterck L."/>
            <person name="Vandepoele K."/>
            <person name="Grando S.M."/>
            <person name="Toppo S."/>
            <person name="Moser C."/>
            <person name="Lanchbury J."/>
            <person name="Bogden R."/>
            <person name="Skolnick M."/>
            <person name="Sgaramella V."/>
            <person name="Bhatnagar S.K."/>
            <person name="Fontana P."/>
            <person name="Gutin A."/>
            <person name="Van de Peer Y."/>
            <person name="Salamini F."/>
            <person name="Viola R."/>
        </authorList>
    </citation>
    <scope>NUCLEOTIDE SEQUENCE</scope>
</reference>
<keyword evidence="5" id="KW-0378">Hydrolase</keyword>
<evidence type="ECO:0000256" key="3">
    <source>
        <dbReference type="ARBA" id="ARBA00022722"/>
    </source>
</evidence>
<evidence type="ECO:0000256" key="1">
    <source>
        <dbReference type="ARBA" id="ARBA00022679"/>
    </source>
</evidence>
<keyword evidence="3" id="KW-0540">Nuclease</keyword>
<evidence type="ECO:0000256" key="2">
    <source>
        <dbReference type="ARBA" id="ARBA00022695"/>
    </source>
</evidence>
<dbReference type="InterPro" id="IPR043502">
    <property type="entry name" value="DNA/RNA_pol_sf"/>
</dbReference>
<dbReference type="Pfam" id="PF24626">
    <property type="entry name" value="SH3_Tf2-1"/>
    <property type="match status" value="1"/>
</dbReference>
<evidence type="ECO:0000259" key="7">
    <source>
        <dbReference type="Pfam" id="PF17917"/>
    </source>
</evidence>
<dbReference type="EMBL" id="AM439299">
    <property type="protein sequence ID" value="CAN67271.1"/>
    <property type="molecule type" value="Genomic_DNA"/>
</dbReference>